<evidence type="ECO:0000256" key="4">
    <source>
        <dbReference type="ARBA" id="ARBA00022982"/>
    </source>
</evidence>
<accession>A0ABV6KM73</accession>
<evidence type="ECO:0000256" key="5">
    <source>
        <dbReference type="ARBA" id="ARBA00023004"/>
    </source>
</evidence>
<keyword evidence="2 6" id="KW-0349">Heme</keyword>
<keyword evidence="10" id="KW-1185">Reference proteome</keyword>
<keyword evidence="7" id="KW-0812">Transmembrane</keyword>
<dbReference type="PANTHER" id="PTHR37823:SF2">
    <property type="entry name" value="CYTOCHROME C-550"/>
    <property type="match status" value="1"/>
</dbReference>
<dbReference type="NCBIfam" id="NF045773">
    <property type="entry name" value="cytochro_C550"/>
    <property type="match status" value="1"/>
</dbReference>
<dbReference type="InterPro" id="IPR051811">
    <property type="entry name" value="Cytochrome_c550/c551-like"/>
</dbReference>
<dbReference type="Gene3D" id="1.10.760.10">
    <property type="entry name" value="Cytochrome c-like domain"/>
    <property type="match status" value="1"/>
</dbReference>
<dbReference type="Pfam" id="PF13442">
    <property type="entry name" value="Cytochrome_CBB3"/>
    <property type="match status" value="1"/>
</dbReference>
<keyword evidence="5 6" id="KW-0408">Iron</keyword>
<evidence type="ECO:0000313" key="10">
    <source>
        <dbReference type="Proteomes" id="UP001589738"/>
    </source>
</evidence>
<proteinExistence type="predicted"/>
<protein>
    <submittedName>
        <fullName evidence="9">Cytochrome c550</fullName>
    </submittedName>
</protein>
<dbReference type="InterPro" id="IPR009056">
    <property type="entry name" value="Cyt_c-like_dom"/>
</dbReference>
<keyword evidence="7" id="KW-1133">Transmembrane helix</keyword>
<dbReference type="PANTHER" id="PTHR37823">
    <property type="entry name" value="CYTOCHROME C-553-LIKE"/>
    <property type="match status" value="1"/>
</dbReference>
<sequence length="121" mass="12635">MNRNPVIPFVLIMVLGIAAMFLFSFKGLGDSKELAAEQEGGGEQAEEVSNNPEDIYKSAGCIGCHGDSYQGGVGPALTGVGDKLSKEEIEDILVNGKGSMPSGLVTAENAGAMADWLMELK</sequence>
<organism evidence="9 10">
    <name type="scientific">Robertmurraya beringensis</name>
    <dbReference type="NCBI Taxonomy" id="641660"/>
    <lineage>
        <taxon>Bacteria</taxon>
        <taxon>Bacillati</taxon>
        <taxon>Bacillota</taxon>
        <taxon>Bacilli</taxon>
        <taxon>Bacillales</taxon>
        <taxon>Bacillaceae</taxon>
        <taxon>Robertmurraya</taxon>
    </lineage>
</organism>
<feature type="domain" description="Cytochrome c" evidence="8">
    <location>
        <begin position="47"/>
        <end position="121"/>
    </location>
</feature>
<evidence type="ECO:0000259" key="8">
    <source>
        <dbReference type="PROSITE" id="PS51007"/>
    </source>
</evidence>
<dbReference type="PROSITE" id="PS51007">
    <property type="entry name" value="CYTC"/>
    <property type="match status" value="1"/>
</dbReference>
<evidence type="ECO:0000256" key="2">
    <source>
        <dbReference type="ARBA" id="ARBA00022617"/>
    </source>
</evidence>
<evidence type="ECO:0000313" key="9">
    <source>
        <dbReference type="EMBL" id="MFC0474413.1"/>
    </source>
</evidence>
<keyword evidence="1" id="KW-0813">Transport</keyword>
<evidence type="ECO:0000256" key="1">
    <source>
        <dbReference type="ARBA" id="ARBA00022448"/>
    </source>
</evidence>
<dbReference type="EMBL" id="JBHLUU010000015">
    <property type="protein sequence ID" value="MFC0474413.1"/>
    <property type="molecule type" value="Genomic_DNA"/>
</dbReference>
<evidence type="ECO:0000256" key="6">
    <source>
        <dbReference type="PROSITE-ProRule" id="PRU00433"/>
    </source>
</evidence>
<dbReference type="InterPro" id="IPR036909">
    <property type="entry name" value="Cyt_c-like_dom_sf"/>
</dbReference>
<comment type="caution">
    <text evidence="9">The sequence shown here is derived from an EMBL/GenBank/DDBJ whole genome shotgun (WGS) entry which is preliminary data.</text>
</comment>
<dbReference type="SUPFAM" id="SSF46626">
    <property type="entry name" value="Cytochrome c"/>
    <property type="match status" value="1"/>
</dbReference>
<keyword evidence="7" id="KW-0472">Membrane</keyword>
<dbReference type="InterPro" id="IPR012218">
    <property type="entry name" value="Cyt_c_BACSU-c550-type"/>
</dbReference>
<dbReference type="PIRSF" id="PIRSF000025">
    <property type="entry name" value="Cytc_Bsub_c550"/>
    <property type="match status" value="1"/>
</dbReference>
<evidence type="ECO:0000256" key="7">
    <source>
        <dbReference type="SAM" id="Phobius"/>
    </source>
</evidence>
<dbReference type="Proteomes" id="UP001589738">
    <property type="component" value="Unassembled WGS sequence"/>
</dbReference>
<feature type="transmembrane region" description="Helical" evidence="7">
    <location>
        <begin position="6"/>
        <end position="25"/>
    </location>
</feature>
<dbReference type="InterPro" id="IPR054780">
    <property type="entry name" value="Cytochro_C550_firm"/>
</dbReference>
<dbReference type="RefSeq" id="WP_160547430.1">
    <property type="nucleotide sequence ID" value="NZ_JBHLUU010000015.1"/>
</dbReference>
<name>A0ABV6KM73_9BACI</name>
<keyword evidence="4" id="KW-0249">Electron transport</keyword>
<reference evidence="9 10" key="1">
    <citation type="submission" date="2024-09" db="EMBL/GenBank/DDBJ databases">
        <authorList>
            <person name="Sun Q."/>
            <person name="Mori K."/>
        </authorList>
    </citation>
    <scope>NUCLEOTIDE SEQUENCE [LARGE SCALE GENOMIC DNA]</scope>
    <source>
        <strain evidence="9 10">CGMCC 1.9126</strain>
    </source>
</reference>
<gene>
    <name evidence="9" type="primary">cccA</name>
    <name evidence="9" type="ORF">ACFFHF_03760</name>
</gene>
<evidence type="ECO:0000256" key="3">
    <source>
        <dbReference type="ARBA" id="ARBA00022723"/>
    </source>
</evidence>
<keyword evidence="3 6" id="KW-0479">Metal-binding</keyword>